<dbReference type="Proteomes" id="UP000196877">
    <property type="component" value="Chromosome"/>
</dbReference>
<proteinExistence type="predicted"/>
<dbReference type="EMBL" id="CP021920">
    <property type="protein sequence ID" value="ASB89419.1"/>
    <property type="molecule type" value="Genomic_DNA"/>
</dbReference>
<protein>
    <submittedName>
        <fullName evidence="1">Uncharacterized protein</fullName>
    </submittedName>
</protein>
<evidence type="ECO:0000313" key="2">
    <source>
        <dbReference type="Proteomes" id="UP000196877"/>
    </source>
</evidence>
<keyword evidence="2" id="KW-1185">Reference proteome</keyword>
<dbReference type="RefSeq" id="WP_006640232.1">
    <property type="nucleotide sequence ID" value="NZ_CABJEH010000004.1"/>
</dbReference>
<reference evidence="1 2" key="1">
    <citation type="submission" date="2017-06" db="EMBL/GenBank/DDBJ databases">
        <title>Genome sequence of Bacillus sonorensis strain SRCM101395.</title>
        <authorList>
            <person name="Cho S.H."/>
        </authorList>
    </citation>
    <scope>NUCLEOTIDE SEQUENCE [LARGE SCALE GENOMIC DNA]</scope>
    <source>
        <strain evidence="1 2">SRCM101395</strain>
    </source>
</reference>
<organism evidence="1 2">
    <name type="scientific">Bacillus sonorensis</name>
    <dbReference type="NCBI Taxonomy" id="119858"/>
    <lineage>
        <taxon>Bacteria</taxon>
        <taxon>Bacillati</taxon>
        <taxon>Bacillota</taxon>
        <taxon>Bacilli</taxon>
        <taxon>Bacillales</taxon>
        <taxon>Bacillaceae</taxon>
        <taxon>Bacillus</taxon>
    </lineage>
</organism>
<accession>A0ABN5AJV3</accession>
<sequence>MKKLAVTVFITATLGLVLAGATGFLNETFHTDNTINLLASRGAGS</sequence>
<evidence type="ECO:0000313" key="1">
    <source>
        <dbReference type="EMBL" id="ASB89419.1"/>
    </source>
</evidence>
<gene>
    <name evidence="1" type="ORF">S101395_02912</name>
</gene>
<dbReference type="GeneID" id="92853147"/>
<name>A0ABN5AJV3_9BACI</name>